<reference evidence="6" key="1">
    <citation type="journal article" date="2019" name="Int. J. Syst. Evol. Microbiol.">
        <title>The Global Catalogue of Microorganisms (GCM) 10K type strain sequencing project: providing services to taxonomists for standard genome sequencing and annotation.</title>
        <authorList>
            <consortium name="The Broad Institute Genomics Platform"/>
            <consortium name="The Broad Institute Genome Sequencing Center for Infectious Disease"/>
            <person name="Wu L."/>
            <person name="Ma J."/>
        </authorList>
    </citation>
    <scope>NUCLEOTIDE SEQUENCE [LARGE SCALE GENOMIC DNA]</scope>
    <source>
        <strain evidence="6">XZYJ18</strain>
    </source>
</reference>
<dbReference type="Gene3D" id="1.20.120.530">
    <property type="entry name" value="GntR ligand-binding domain-like"/>
    <property type="match status" value="1"/>
</dbReference>
<evidence type="ECO:0000256" key="3">
    <source>
        <dbReference type="ARBA" id="ARBA00023163"/>
    </source>
</evidence>
<gene>
    <name evidence="5" type="ORF">ACFPK1_05500</name>
</gene>
<dbReference type="InterPro" id="IPR036388">
    <property type="entry name" value="WH-like_DNA-bd_sf"/>
</dbReference>
<dbReference type="SUPFAM" id="SSF48008">
    <property type="entry name" value="GntR ligand-binding domain-like"/>
    <property type="match status" value="1"/>
</dbReference>
<keyword evidence="6" id="KW-1185">Reference proteome</keyword>
<organism evidence="5 6">
    <name type="scientific">Actinomycetospora rhizophila</name>
    <dbReference type="NCBI Taxonomy" id="1416876"/>
    <lineage>
        <taxon>Bacteria</taxon>
        <taxon>Bacillati</taxon>
        <taxon>Actinomycetota</taxon>
        <taxon>Actinomycetes</taxon>
        <taxon>Pseudonocardiales</taxon>
        <taxon>Pseudonocardiaceae</taxon>
        <taxon>Actinomycetospora</taxon>
    </lineage>
</organism>
<protein>
    <submittedName>
        <fullName evidence="5">FadR/GntR family transcriptional regulator</fullName>
    </submittedName>
</protein>
<evidence type="ECO:0000313" key="6">
    <source>
        <dbReference type="Proteomes" id="UP001596175"/>
    </source>
</evidence>
<feature type="domain" description="HTH gntR-type" evidence="4">
    <location>
        <begin position="15"/>
        <end position="83"/>
    </location>
</feature>
<dbReference type="SUPFAM" id="SSF46785">
    <property type="entry name" value="Winged helix' DNA-binding domain"/>
    <property type="match status" value="1"/>
</dbReference>
<sequence length="237" mass="25572">MAAPFADGSPEPAPGPVVRRLRTLLEQGLSDGTLGTGSKIPTERALSESLGASRGAVRAALAELEREGRITRHVGRGTFLAELSQDLGLPSGLAGPLQTSPAEIMATRLVLEPEVAALAARHATQADIDHVEHCLRRGNATTTYEEFEAWDSALHRAIAAAAHNGLLLRLFDTMNAARDLPVWGNIKRRSATPERRRGYEQCHGEIVTALVERDPDAARDHMRAHLVDVRTNLLGAH</sequence>
<dbReference type="InterPro" id="IPR036390">
    <property type="entry name" value="WH_DNA-bd_sf"/>
</dbReference>
<dbReference type="CDD" id="cd07377">
    <property type="entry name" value="WHTH_GntR"/>
    <property type="match status" value="1"/>
</dbReference>
<evidence type="ECO:0000256" key="2">
    <source>
        <dbReference type="ARBA" id="ARBA00023125"/>
    </source>
</evidence>
<dbReference type="PRINTS" id="PR00035">
    <property type="entry name" value="HTHGNTR"/>
</dbReference>
<comment type="caution">
    <text evidence="5">The sequence shown here is derived from an EMBL/GenBank/DDBJ whole genome shotgun (WGS) entry which is preliminary data.</text>
</comment>
<keyword evidence="1" id="KW-0805">Transcription regulation</keyword>
<proteinExistence type="predicted"/>
<keyword evidence="3" id="KW-0804">Transcription</keyword>
<dbReference type="RefSeq" id="WP_378019896.1">
    <property type="nucleotide sequence ID" value="NZ_JBHSKG010000002.1"/>
</dbReference>
<dbReference type="Pfam" id="PF00392">
    <property type="entry name" value="GntR"/>
    <property type="match status" value="1"/>
</dbReference>
<dbReference type="Proteomes" id="UP001596175">
    <property type="component" value="Unassembled WGS sequence"/>
</dbReference>
<dbReference type="EMBL" id="JBHSKG010000002">
    <property type="protein sequence ID" value="MFC5137678.1"/>
    <property type="molecule type" value="Genomic_DNA"/>
</dbReference>
<dbReference type="Pfam" id="PF07729">
    <property type="entry name" value="FCD"/>
    <property type="match status" value="1"/>
</dbReference>
<dbReference type="SMART" id="SM00345">
    <property type="entry name" value="HTH_GNTR"/>
    <property type="match status" value="1"/>
</dbReference>
<dbReference type="SMART" id="SM00895">
    <property type="entry name" value="FCD"/>
    <property type="match status" value="1"/>
</dbReference>
<evidence type="ECO:0000256" key="1">
    <source>
        <dbReference type="ARBA" id="ARBA00023015"/>
    </source>
</evidence>
<accession>A0ABV9Z7V8</accession>
<dbReference type="PROSITE" id="PS50949">
    <property type="entry name" value="HTH_GNTR"/>
    <property type="match status" value="1"/>
</dbReference>
<dbReference type="InterPro" id="IPR011711">
    <property type="entry name" value="GntR_C"/>
</dbReference>
<evidence type="ECO:0000313" key="5">
    <source>
        <dbReference type="EMBL" id="MFC5137678.1"/>
    </source>
</evidence>
<dbReference type="InterPro" id="IPR000524">
    <property type="entry name" value="Tscrpt_reg_HTH_GntR"/>
</dbReference>
<dbReference type="InterPro" id="IPR008920">
    <property type="entry name" value="TF_FadR/GntR_C"/>
</dbReference>
<evidence type="ECO:0000259" key="4">
    <source>
        <dbReference type="PROSITE" id="PS50949"/>
    </source>
</evidence>
<dbReference type="Gene3D" id="1.10.10.10">
    <property type="entry name" value="Winged helix-like DNA-binding domain superfamily/Winged helix DNA-binding domain"/>
    <property type="match status" value="1"/>
</dbReference>
<keyword evidence="2" id="KW-0238">DNA-binding</keyword>
<name>A0ABV9Z7V8_9PSEU</name>
<dbReference type="PANTHER" id="PTHR43537:SF5">
    <property type="entry name" value="UXU OPERON TRANSCRIPTIONAL REGULATOR"/>
    <property type="match status" value="1"/>
</dbReference>
<dbReference type="PANTHER" id="PTHR43537">
    <property type="entry name" value="TRANSCRIPTIONAL REGULATOR, GNTR FAMILY"/>
    <property type="match status" value="1"/>
</dbReference>